<dbReference type="Pfam" id="PF04397">
    <property type="entry name" value="LytTR"/>
    <property type="match status" value="1"/>
</dbReference>
<dbReference type="OrthoDB" id="1839448at2"/>
<dbReference type="STRING" id="626937.HMPREF3293_00270"/>
<dbReference type="KEGG" id="cmiu:B1H56_06630"/>
<dbReference type="AlphaFoldDB" id="A0A136Q8A3"/>
<feature type="domain" description="Response regulatory" evidence="4">
    <location>
        <begin position="9"/>
        <end position="129"/>
    </location>
</feature>
<gene>
    <name evidence="6" type="ORF">HMPREF3293_00270</name>
</gene>
<dbReference type="EMBL" id="LSZW01000023">
    <property type="protein sequence ID" value="KXK66882.1"/>
    <property type="molecule type" value="Genomic_DNA"/>
</dbReference>
<dbReference type="Proteomes" id="UP000070366">
    <property type="component" value="Unassembled WGS sequence"/>
</dbReference>
<sequence length="242" mass="27911">MKGEMWMYRAAICEDDPTVSKDLHGLCRQILSESGISFDITVFSGPEALLRMLEKDPAAFHVLLLDIKMEPMSGLELARRLREAGNRVSIIFATGYEEYLREGYDVQPVHFLLKPVTKAALQKAFDTDLKLNHISKTVSLEYGSRRFSFDADHILYLESQDHNLHVWLENDMRSFRIPLHRMQEALPAGRFCRCHNSFIVNLSYIREITRTEVRLNNGKTLPIGRNYSRSLQSAFTRFLNLG</sequence>
<organism evidence="6 7">
    <name type="scientific">Christensenella minuta</name>
    <dbReference type="NCBI Taxonomy" id="626937"/>
    <lineage>
        <taxon>Bacteria</taxon>
        <taxon>Bacillati</taxon>
        <taxon>Bacillota</taxon>
        <taxon>Clostridia</taxon>
        <taxon>Christensenellales</taxon>
        <taxon>Christensenellaceae</taxon>
        <taxon>Christensenella</taxon>
    </lineage>
</organism>
<dbReference type="PANTHER" id="PTHR37299:SF1">
    <property type="entry name" value="STAGE 0 SPORULATION PROTEIN A HOMOLOG"/>
    <property type="match status" value="1"/>
</dbReference>
<dbReference type="Gene3D" id="2.40.50.1020">
    <property type="entry name" value="LytTr DNA-binding domain"/>
    <property type="match status" value="1"/>
</dbReference>
<evidence type="ECO:0000256" key="3">
    <source>
        <dbReference type="PROSITE-ProRule" id="PRU00169"/>
    </source>
</evidence>
<name>A0A136Q8A3_9FIRM</name>
<dbReference type="InterPro" id="IPR007492">
    <property type="entry name" value="LytTR_DNA-bd_dom"/>
</dbReference>
<evidence type="ECO:0000256" key="1">
    <source>
        <dbReference type="ARBA" id="ARBA00018672"/>
    </source>
</evidence>
<keyword evidence="7" id="KW-1185">Reference proteome</keyword>
<evidence type="ECO:0000259" key="5">
    <source>
        <dbReference type="PROSITE" id="PS50930"/>
    </source>
</evidence>
<evidence type="ECO:0000313" key="6">
    <source>
        <dbReference type="EMBL" id="KXK66882.1"/>
    </source>
</evidence>
<evidence type="ECO:0000256" key="2">
    <source>
        <dbReference type="ARBA" id="ARBA00024867"/>
    </source>
</evidence>
<dbReference type="GO" id="GO:0000156">
    <property type="term" value="F:phosphorelay response regulator activity"/>
    <property type="evidence" value="ECO:0007669"/>
    <property type="project" value="InterPro"/>
</dbReference>
<dbReference type="Pfam" id="PF00072">
    <property type="entry name" value="Response_reg"/>
    <property type="match status" value="1"/>
</dbReference>
<dbReference type="SMART" id="SM00448">
    <property type="entry name" value="REC"/>
    <property type="match status" value="1"/>
</dbReference>
<dbReference type="SUPFAM" id="SSF52172">
    <property type="entry name" value="CheY-like"/>
    <property type="match status" value="1"/>
</dbReference>
<reference evidence="6 7" key="1">
    <citation type="submission" date="2016-02" db="EMBL/GenBank/DDBJ databases">
        <authorList>
            <person name="Wen L."/>
            <person name="He K."/>
            <person name="Yang H."/>
        </authorList>
    </citation>
    <scope>NUCLEOTIDE SEQUENCE [LARGE SCALE GENOMIC DNA]</scope>
    <source>
        <strain evidence="6 7">DSM 22607</strain>
    </source>
</reference>
<dbReference type="SMART" id="SM00850">
    <property type="entry name" value="LytTR"/>
    <property type="match status" value="1"/>
</dbReference>
<dbReference type="InterPro" id="IPR046947">
    <property type="entry name" value="LytR-like"/>
</dbReference>
<evidence type="ECO:0000313" key="7">
    <source>
        <dbReference type="Proteomes" id="UP000070366"/>
    </source>
</evidence>
<dbReference type="Gene3D" id="3.40.50.2300">
    <property type="match status" value="1"/>
</dbReference>
<comment type="caution">
    <text evidence="6">The sequence shown here is derived from an EMBL/GenBank/DDBJ whole genome shotgun (WGS) entry which is preliminary data.</text>
</comment>
<dbReference type="InterPro" id="IPR011006">
    <property type="entry name" value="CheY-like_superfamily"/>
</dbReference>
<feature type="modified residue" description="4-aspartylphosphate" evidence="3">
    <location>
        <position position="66"/>
    </location>
</feature>
<comment type="function">
    <text evidence="2">May play the central regulatory role in sporulation. It may be an element of the effector pathway responsible for the activation of sporulation genes in response to nutritional stress. Spo0A may act in concert with spo0H (a sigma factor) to control the expression of some genes that are critical to the sporulation process.</text>
</comment>
<dbReference type="PROSITE" id="PS50110">
    <property type="entry name" value="RESPONSE_REGULATORY"/>
    <property type="match status" value="1"/>
</dbReference>
<evidence type="ECO:0000259" key="4">
    <source>
        <dbReference type="PROSITE" id="PS50110"/>
    </source>
</evidence>
<dbReference type="InterPro" id="IPR001789">
    <property type="entry name" value="Sig_transdc_resp-reg_receiver"/>
</dbReference>
<keyword evidence="3" id="KW-0597">Phosphoprotein</keyword>
<dbReference type="PROSITE" id="PS50930">
    <property type="entry name" value="HTH_LYTTR"/>
    <property type="match status" value="1"/>
</dbReference>
<feature type="domain" description="HTH LytTR-type" evidence="5">
    <location>
        <begin position="138"/>
        <end position="237"/>
    </location>
</feature>
<dbReference type="RefSeq" id="WP_082770999.1">
    <property type="nucleotide sequence ID" value="NZ_CABMOF010000017.1"/>
</dbReference>
<dbReference type="GO" id="GO:0003677">
    <property type="term" value="F:DNA binding"/>
    <property type="evidence" value="ECO:0007669"/>
    <property type="project" value="UniProtKB-KW"/>
</dbReference>
<proteinExistence type="predicted"/>
<keyword evidence="6" id="KW-0238">DNA-binding</keyword>
<accession>A0A136Q8A3</accession>
<protein>
    <recommendedName>
        <fullName evidence="1">Stage 0 sporulation protein A homolog</fullName>
    </recommendedName>
</protein>
<dbReference type="PANTHER" id="PTHR37299">
    <property type="entry name" value="TRANSCRIPTIONAL REGULATOR-RELATED"/>
    <property type="match status" value="1"/>
</dbReference>